<protein>
    <recommendedName>
        <fullName evidence="1">Fumarase C C-terminal domain-containing protein</fullName>
    </recommendedName>
</protein>
<dbReference type="GO" id="GO:0005829">
    <property type="term" value="C:cytosol"/>
    <property type="evidence" value="ECO:0007669"/>
    <property type="project" value="TreeGrafter"/>
</dbReference>
<dbReference type="InterPro" id="IPR018951">
    <property type="entry name" value="Fumarase_C_C"/>
</dbReference>
<proteinExistence type="predicted"/>
<dbReference type="SUPFAM" id="SSF48557">
    <property type="entry name" value="L-aspartase-like"/>
    <property type="match status" value="1"/>
</dbReference>
<dbReference type="PANTHER" id="PTHR42696">
    <property type="entry name" value="ASPARTATE AMMONIA-LYASE"/>
    <property type="match status" value="1"/>
</dbReference>
<gene>
    <name evidence="2" type="ORF">ENM42_02900</name>
</gene>
<evidence type="ECO:0000313" key="2">
    <source>
        <dbReference type="EMBL" id="HHR40758.1"/>
    </source>
</evidence>
<dbReference type="PANTHER" id="PTHR42696:SF2">
    <property type="entry name" value="ASPARTATE AMMONIA-LYASE"/>
    <property type="match status" value="1"/>
</dbReference>
<name>A0A7C5Y996_CALS0</name>
<dbReference type="FunFam" id="1.10.40.30:FF:000002">
    <property type="entry name" value="Fumarate hydratase class II"/>
    <property type="match status" value="1"/>
</dbReference>
<dbReference type="Gene3D" id="1.10.40.30">
    <property type="entry name" value="Fumarase/aspartase (C-terminal domain)"/>
    <property type="match status" value="1"/>
</dbReference>
<comment type="caution">
    <text evidence="2">The sequence shown here is derived from an EMBL/GenBank/DDBJ whole genome shotgun (WGS) entry which is preliminary data.</text>
</comment>
<dbReference type="EMBL" id="DRXS01000160">
    <property type="protein sequence ID" value="HHR40758.1"/>
    <property type="molecule type" value="Genomic_DNA"/>
</dbReference>
<dbReference type="GO" id="GO:0006099">
    <property type="term" value="P:tricarboxylic acid cycle"/>
    <property type="evidence" value="ECO:0007669"/>
    <property type="project" value="InterPro"/>
</dbReference>
<dbReference type="AlphaFoldDB" id="A0A7C5Y996"/>
<sequence>MGFPLIAYDLIQAVEILANTCQNLALKCVRGITVNVEKARRIAESSPALVTVVAPKIGYDKAAKIAKKMLTESKTIKQALIEEGVVKPEEVDKIIDLLRITKGGLIDKT</sequence>
<feature type="domain" description="Fumarase C C-terminal" evidence="1">
    <location>
        <begin position="49"/>
        <end position="101"/>
    </location>
</feature>
<accession>A0A7C5Y996</accession>
<dbReference type="GO" id="GO:0006531">
    <property type="term" value="P:aspartate metabolic process"/>
    <property type="evidence" value="ECO:0007669"/>
    <property type="project" value="TreeGrafter"/>
</dbReference>
<dbReference type="Pfam" id="PF10415">
    <property type="entry name" value="FumaraseC_C"/>
    <property type="match status" value="1"/>
</dbReference>
<evidence type="ECO:0000259" key="1">
    <source>
        <dbReference type="Pfam" id="PF10415"/>
    </source>
</evidence>
<dbReference type="InterPro" id="IPR008948">
    <property type="entry name" value="L-Aspartase-like"/>
</dbReference>
<dbReference type="InterPro" id="IPR051546">
    <property type="entry name" value="Aspartate_Ammonia-Lyase"/>
</dbReference>
<organism evidence="2">
    <name type="scientific">Caldiarchaeum subterraneum</name>
    <dbReference type="NCBI Taxonomy" id="311458"/>
    <lineage>
        <taxon>Archaea</taxon>
        <taxon>Nitrososphaerota</taxon>
        <taxon>Candidatus Caldarchaeales</taxon>
        <taxon>Candidatus Caldarchaeaceae</taxon>
        <taxon>Candidatus Caldarchaeum</taxon>
    </lineage>
</organism>
<dbReference type="GO" id="GO:0008797">
    <property type="term" value="F:aspartate ammonia-lyase activity"/>
    <property type="evidence" value="ECO:0007669"/>
    <property type="project" value="TreeGrafter"/>
</dbReference>
<reference evidence="2" key="1">
    <citation type="journal article" date="2020" name="mSystems">
        <title>Genome- and Community-Level Interaction Insights into Carbon Utilization and Element Cycling Functions of Hydrothermarchaeota in Hydrothermal Sediment.</title>
        <authorList>
            <person name="Zhou Z."/>
            <person name="Liu Y."/>
            <person name="Xu W."/>
            <person name="Pan J."/>
            <person name="Luo Z.H."/>
            <person name="Li M."/>
        </authorList>
    </citation>
    <scope>NUCLEOTIDE SEQUENCE [LARGE SCALE GENOMIC DNA]</scope>
    <source>
        <strain evidence="2">SpSt-1084</strain>
    </source>
</reference>